<dbReference type="GO" id="GO:0022857">
    <property type="term" value="F:transmembrane transporter activity"/>
    <property type="evidence" value="ECO:0007669"/>
    <property type="project" value="InterPro"/>
</dbReference>
<feature type="transmembrane region" description="Helical" evidence="6">
    <location>
        <begin position="330"/>
        <end position="353"/>
    </location>
</feature>
<feature type="transmembrane region" description="Helical" evidence="6">
    <location>
        <begin position="12"/>
        <end position="34"/>
    </location>
</feature>
<dbReference type="Proteomes" id="UP000321332">
    <property type="component" value="Chromosome"/>
</dbReference>
<dbReference type="EMBL" id="CP042374">
    <property type="protein sequence ID" value="QEA33193.1"/>
    <property type="molecule type" value="Genomic_DNA"/>
</dbReference>
<evidence type="ECO:0000259" key="7">
    <source>
        <dbReference type="PROSITE" id="PS50850"/>
    </source>
</evidence>
<feature type="transmembrane region" description="Helical" evidence="6">
    <location>
        <begin position="359"/>
        <end position="380"/>
    </location>
</feature>
<evidence type="ECO:0000256" key="6">
    <source>
        <dbReference type="SAM" id="Phobius"/>
    </source>
</evidence>
<keyword evidence="5 6" id="KW-0472">Membrane</keyword>
<dbReference type="InterPro" id="IPR020846">
    <property type="entry name" value="MFS_dom"/>
</dbReference>
<feature type="transmembrane region" description="Helical" evidence="6">
    <location>
        <begin position="46"/>
        <end position="63"/>
    </location>
</feature>
<feature type="transmembrane region" description="Helical" evidence="6">
    <location>
        <begin position="208"/>
        <end position="228"/>
    </location>
</feature>
<feature type="transmembrane region" description="Helical" evidence="6">
    <location>
        <begin position="243"/>
        <end position="264"/>
    </location>
</feature>
<evidence type="ECO:0000256" key="3">
    <source>
        <dbReference type="ARBA" id="ARBA00022692"/>
    </source>
</evidence>
<dbReference type="RefSeq" id="WP_014973870.1">
    <property type="nucleotide sequence ID" value="NZ_BPKR01000008.1"/>
</dbReference>
<dbReference type="InterPro" id="IPR011701">
    <property type="entry name" value="MFS"/>
</dbReference>
<feature type="transmembrane region" description="Helical" evidence="6">
    <location>
        <begin position="161"/>
        <end position="178"/>
    </location>
</feature>
<feature type="transmembrane region" description="Helical" evidence="6">
    <location>
        <begin position="98"/>
        <end position="121"/>
    </location>
</feature>
<dbReference type="OMA" id="PTWIGVC"/>
<keyword evidence="4 6" id="KW-1133">Transmembrane helix</keyword>
<dbReference type="GO" id="GO:0005886">
    <property type="term" value="C:plasma membrane"/>
    <property type="evidence" value="ECO:0007669"/>
    <property type="project" value="UniProtKB-SubCell"/>
</dbReference>
<comment type="subcellular location">
    <subcellularLocation>
        <location evidence="1">Cell membrane</location>
        <topology evidence="1">Multi-pass membrane protein</topology>
    </subcellularLocation>
</comment>
<dbReference type="PANTHER" id="PTHR23511:SF5">
    <property type="entry name" value="MAJOR FACILITATOR-TYPE TRANSPORTER HXNZ-RELATED"/>
    <property type="match status" value="1"/>
</dbReference>
<feature type="domain" description="Major facilitator superfamily (MFS) profile" evidence="7">
    <location>
        <begin position="9"/>
        <end position="385"/>
    </location>
</feature>
<feature type="transmembrane region" description="Helical" evidence="6">
    <location>
        <begin position="133"/>
        <end position="155"/>
    </location>
</feature>
<feature type="transmembrane region" description="Helical" evidence="6">
    <location>
        <begin position="271"/>
        <end position="291"/>
    </location>
</feature>
<evidence type="ECO:0000256" key="4">
    <source>
        <dbReference type="ARBA" id="ARBA00022989"/>
    </source>
</evidence>
<name>A0AAE6IJN4_LEUCA</name>
<dbReference type="GeneID" id="61186701"/>
<feature type="transmembrane region" description="Helical" evidence="6">
    <location>
        <begin position="75"/>
        <end position="92"/>
    </location>
</feature>
<evidence type="ECO:0000313" key="8">
    <source>
        <dbReference type="EMBL" id="QEA33193.1"/>
    </source>
</evidence>
<gene>
    <name evidence="8" type="ORF">FGL89_03020</name>
</gene>
<dbReference type="PANTHER" id="PTHR23511">
    <property type="entry name" value="SYNAPTIC VESICLE GLYCOPROTEIN 2"/>
    <property type="match status" value="1"/>
</dbReference>
<dbReference type="Pfam" id="PF07690">
    <property type="entry name" value="MFS_1"/>
    <property type="match status" value="1"/>
</dbReference>
<accession>A0AAE6IJN4</accession>
<evidence type="ECO:0000256" key="1">
    <source>
        <dbReference type="ARBA" id="ARBA00004651"/>
    </source>
</evidence>
<evidence type="ECO:0000256" key="2">
    <source>
        <dbReference type="ARBA" id="ARBA00022448"/>
    </source>
</evidence>
<protein>
    <submittedName>
        <fullName evidence="8">Aromatic acid/H+ symport family MFS transporter</fullName>
    </submittedName>
</protein>
<dbReference type="Gene3D" id="1.20.1250.20">
    <property type="entry name" value="MFS general substrate transporter like domains"/>
    <property type="match status" value="2"/>
</dbReference>
<dbReference type="InterPro" id="IPR036259">
    <property type="entry name" value="MFS_trans_sf"/>
</dbReference>
<organism evidence="8 9">
    <name type="scientific">Leuconostoc carnosum</name>
    <dbReference type="NCBI Taxonomy" id="1252"/>
    <lineage>
        <taxon>Bacteria</taxon>
        <taxon>Bacillati</taxon>
        <taxon>Bacillota</taxon>
        <taxon>Bacilli</taxon>
        <taxon>Lactobacillales</taxon>
        <taxon>Lactobacillaceae</taxon>
        <taxon>Leuconostoc</taxon>
    </lineage>
</organism>
<feature type="transmembrane region" description="Helical" evidence="6">
    <location>
        <begin position="297"/>
        <end position="318"/>
    </location>
</feature>
<evidence type="ECO:0000313" key="9">
    <source>
        <dbReference type="Proteomes" id="UP000321332"/>
    </source>
</evidence>
<dbReference type="AlphaFoldDB" id="A0AAE6IJN4"/>
<reference evidence="8 9" key="1">
    <citation type="submission" date="2019-06" db="EMBL/GenBank/DDBJ databases">
        <title>Genome analyses of bacteria isolated from kimchi.</title>
        <authorList>
            <person name="Lee S."/>
            <person name="Ahn S."/>
            <person name="Roh S."/>
        </authorList>
    </citation>
    <scope>NUCLEOTIDE SEQUENCE [LARGE SCALE GENOMIC DNA]</scope>
    <source>
        <strain evidence="8 9">CBA3620</strain>
    </source>
</reference>
<evidence type="ECO:0000256" key="5">
    <source>
        <dbReference type="ARBA" id="ARBA00023136"/>
    </source>
</evidence>
<proteinExistence type="predicted"/>
<dbReference type="SUPFAM" id="SSF103473">
    <property type="entry name" value="MFS general substrate transporter"/>
    <property type="match status" value="1"/>
</dbReference>
<dbReference type="PROSITE" id="PS50850">
    <property type="entry name" value="MFS"/>
    <property type="match status" value="1"/>
</dbReference>
<keyword evidence="2" id="KW-0813">Transport</keyword>
<keyword evidence="3 6" id="KW-0812">Transmembrane</keyword>
<sequence length="387" mass="42348">MFSSFARKTLLIIGTAWLFDALDVALLSFIMPLVQSEWHLAATQTGFLSAISAVGMAIGAVGFGKAADKFGRKNALTASLLLFSLGNLALAFSPNYTWFLVIRFFVGLGLGGELPVAATFLADHFKGTLQSRLLILADSFWAVGWLIASLLAFLFADSLGWRGLLILTALPVGFALVIRSKLTDAHPIAAYTPTLVQSLKSTFNYQTALLWLTWLMVMFSYYGMFMWLPTILATRGNTLVTGFGYTVIITLAQLPGYFLAAWLMGKIRVRWVFIAYMLGTGISAFAFGQAHNTFTTLLFGSLLSFFNLGAYGTIIALTPGQYLPEHRGTMTGFAQGIGRLGAIIGPLLVGFLLDRHITVDYIFIIFMIALFIGAFSALFLPDRRQEN</sequence>